<dbReference type="AlphaFoldDB" id="A0A9D4JTX6"/>
<sequence length="99" mass="10964">ASTTYTRKEFVNGHQMKHNSYTDVEQEKGLSDHVGNVANPVQCTGPGMMSRVTAISPGAGRRCKTTTFFVNMCMMMIVKCKCIRHIKNRSELTGIPPAE</sequence>
<organism evidence="1 2">
    <name type="scientific">Dreissena polymorpha</name>
    <name type="common">Zebra mussel</name>
    <name type="synonym">Mytilus polymorpha</name>
    <dbReference type="NCBI Taxonomy" id="45954"/>
    <lineage>
        <taxon>Eukaryota</taxon>
        <taxon>Metazoa</taxon>
        <taxon>Spiralia</taxon>
        <taxon>Lophotrochozoa</taxon>
        <taxon>Mollusca</taxon>
        <taxon>Bivalvia</taxon>
        <taxon>Autobranchia</taxon>
        <taxon>Heteroconchia</taxon>
        <taxon>Euheterodonta</taxon>
        <taxon>Imparidentia</taxon>
        <taxon>Neoheterodontei</taxon>
        <taxon>Myida</taxon>
        <taxon>Dreissenoidea</taxon>
        <taxon>Dreissenidae</taxon>
        <taxon>Dreissena</taxon>
    </lineage>
</organism>
<dbReference type="Proteomes" id="UP000828390">
    <property type="component" value="Unassembled WGS sequence"/>
</dbReference>
<protein>
    <submittedName>
        <fullName evidence="1">Uncharacterized protein</fullName>
    </submittedName>
</protein>
<feature type="non-terminal residue" evidence="1">
    <location>
        <position position="99"/>
    </location>
</feature>
<evidence type="ECO:0000313" key="2">
    <source>
        <dbReference type="Proteomes" id="UP000828390"/>
    </source>
</evidence>
<comment type="caution">
    <text evidence="1">The sequence shown here is derived from an EMBL/GenBank/DDBJ whole genome shotgun (WGS) entry which is preliminary data.</text>
</comment>
<reference evidence="1" key="1">
    <citation type="journal article" date="2019" name="bioRxiv">
        <title>The Genome of the Zebra Mussel, Dreissena polymorpha: A Resource for Invasive Species Research.</title>
        <authorList>
            <person name="McCartney M.A."/>
            <person name="Auch B."/>
            <person name="Kono T."/>
            <person name="Mallez S."/>
            <person name="Zhang Y."/>
            <person name="Obille A."/>
            <person name="Becker A."/>
            <person name="Abrahante J.E."/>
            <person name="Garbe J."/>
            <person name="Badalamenti J.P."/>
            <person name="Herman A."/>
            <person name="Mangelson H."/>
            <person name="Liachko I."/>
            <person name="Sullivan S."/>
            <person name="Sone E.D."/>
            <person name="Koren S."/>
            <person name="Silverstein K.A.T."/>
            <person name="Beckman K.B."/>
            <person name="Gohl D.M."/>
        </authorList>
    </citation>
    <scope>NUCLEOTIDE SEQUENCE</scope>
    <source>
        <strain evidence="1">Duluth1</strain>
        <tissue evidence="1">Whole animal</tissue>
    </source>
</reference>
<evidence type="ECO:0000313" key="1">
    <source>
        <dbReference type="EMBL" id="KAH3824016.1"/>
    </source>
</evidence>
<proteinExistence type="predicted"/>
<dbReference type="EMBL" id="JAIWYP010000005">
    <property type="protein sequence ID" value="KAH3824016.1"/>
    <property type="molecule type" value="Genomic_DNA"/>
</dbReference>
<accession>A0A9D4JTX6</accession>
<keyword evidence="2" id="KW-1185">Reference proteome</keyword>
<gene>
    <name evidence="1" type="ORF">DPMN_125844</name>
</gene>
<name>A0A9D4JTX6_DREPO</name>
<reference evidence="1" key="2">
    <citation type="submission" date="2020-11" db="EMBL/GenBank/DDBJ databases">
        <authorList>
            <person name="McCartney M.A."/>
            <person name="Auch B."/>
            <person name="Kono T."/>
            <person name="Mallez S."/>
            <person name="Becker A."/>
            <person name="Gohl D.M."/>
            <person name="Silverstein K.A.T."/>
            <person name="Koren S."/>
            <person name="Bechman K.B."/>
            <person name="Herman A."/>
            <person name="Abrahante J.E."/>
            <person name="Garbe J."/>
        </authorList>
    </citation>
    <scope>NUCLEOTIDE SEQUENCE</scope>
    <source>
        <strain evidence="1">Duluth1</strain>
        <tissue evidence="1">Whole animal</tissue>
    </source>
</reference>